<protein>
    <submittedName>
        <fullName evidence="1">DUF2624 domain-containing protein</fullName>
    </submittedName>
</protein>
<dbReference type="InterPro" id="IPR020277">
    <property type="entry name" value="DUF2624"/>
</dbReference>
<sequence>MFTRMPLLHMLDAGGDCMKLFEMMINHKVNTITPDELLRLAKQYNVNLTVGDAKTVAGIVAGKNINVFNKAERMKALKQIEMKTGLATANELEEIFKQLTANL</sequence>
<evidence type="ECO:0000313" key="2">
    <source>
        <dbReference type="Proteomes" id="UP000262939"/>
    </source>
</evidence>
<keyword evidence="2" id="KW-1185">Reference proteome</keyword>
<name>A0A372LHG0_9BACI</name>
<dbReference type="EMBL" id="QVTD01000003">
    <property type="protein sequence ID" value="RFU65728.1"/>
    <property type="molecule type" value="Genomic_DNA"/>
</dbReference>
<dbReference type="Proteomes" id="UP000262939">
    <property type="component" value="Unassembled WGS sequence"/>
</dbReference>
<proteinExistence type="predicted"/>
<gene>
    <name evidence="1" type="ORF">D0466_07610</name>
</gene>
<dbReference type="AlphaFoldDB" id="A0A372LHG0"/>
<evidence type="ECO:0000313" key="1">
    <source>
        <dbReference type="EMBL" id="RFU65728.1"/>
    </source>
</evidence>
<dbReference type="Pfam" id="PF11116">
    <property type="entry name" value="DUF2624"/>
    <property type="match status" value="1"/>
</dbReference>
<organism evidence="1 2">
    <name type="scientific">Peribacillus glennii</name>
    <dbReference type="NCBI Taxonomy" id="2303991"/>
    <lineage>
        <taxon>Bacteria</taxon>
        <taxon>Bacillati</taxon>
        <taxon>Bacillota</taxon>
        <taxon>Bacilli</taxon>
        <taxon>Bacillales</taxon>
        <taxon>Bacillaceae</taxon>
        <taxon>Peribacillus</taxon>
    </lineage>
</organism>
<comment type="caution">
    <text evidence="1">The sequence shown here is derived from an EMBL/GenBank/DDBJ whole genome shotgun (WGS) entry which is preliminary data.</text>
</comment>
<accession>A0A372LHG0</accession>
<reference evidence="1 2" key="1">
    <citation type="submission" date="2018-08" db="EMBL/GenBank/DDBJ databases">
        <title>Bacillus chawlae sp. nov., Bacillus glennii sp. nov., and Bacillus saganii sp. nov. Isolated from the Vehicle Assembly Building at Kennedy Space Center where the Viking Spacecraft were Assembled.</title>
        <authorList>
            <person name="Seuylemezian A."/>
            <person name="Vaishampayan P."/>
        </authorList>
    </citation>
    <scope>NUCLEOTIDE SEQUENCE [LARGE SCALE GENOMIC DNA]</scope>
    <source>
        <strain evidence="1 2">V44-8</strain>
    </source>
</reference>